<dbReference type="InterPro" id="IPR037185">
    <property type="entry name" value="EmrE-like"/>
</dbReference>
<comment type="caution">
    <text evidence="8">The sequence shown here is derived from an EMBL/GenBank/DDBJ whole genome shotgun (WGS) entry which is preliminary data.</text>
</comment>
<dbReference type="Pfam" id="PF03151">
    <property type="entry name" value="TPT"/>
    <property type="match status" value="1"/>
</dbReference>
<evidence type="ECO:0000313" key="9">
    <source>
        <dbReference type="Proteomes" id="UP000823046"/>
    </source>
</evidence>
<feature type="transmembrane region" description="Helical" evidence="5">
    <location>
        <begin position="241"/>
        <end position="266"/>
    </location>
</feature>
<dbReference type="Proteomes" id="UP000823046">
    <property type="component" value="Unassembled WGS sequence"/>
</dbReference>
<accession>A0ABQ7J910</accession>
<feature type="chain" id="PRO_5046459766" evidence="6">
    <location>
        <begin position="20"/>
        <end position="468"/>
    </location>
</feature>
<comment type="subcellular location">
    <subcellularLocation>
        <location evidence="1">Membrane</location>
        <topology evidence="1">Multi-pass membrane protein</topology>
    </subcellularLocation>
</comment>
<feature type="transmembrane region" description="Helical" evidence="5">
    <location>
        <begin position="352"/>
        <end position="370"/>
    </location>
</feature>
<reference evidence="8 9" key="1">
    <citation type="journal article" date="2020" name="bioRxiv">
        <title>Metabolic contributions of an alphaproteobacterial endosymbiont in the apicomplexan Cardiosporidium cionae.</title>
        <authorList>
            <person name="Hunter E.S."/>
            <person name="Paight C.J."/>
            <person name="Lane C.E."/>
        </authorList>
    </citation>
    <scope>NUCLEOTIDE SEQUENCE [LARGE SCALE GENOMIC DNA]</scope>
    <source>
        <strain evidence="8">ESH_2018</strain>
    </source>
</reference>
<keyword evidence="4 5" id="KW-0472">Membrane</keyword>
<feature type="transmembrane region" description="Helical" evidence="5">
    <location>
        <begin position="163"/>
        <end position="181"/>
    </location>
</feature>
<evidence type="ECO:0000256" key="4">
    <source>
        <dbReference type="ARBA" id="ARBA00023136"/>
    </source>
</evidence>
<dbReference type="InterPro" id="IPR004853">
    <property type="entry name" value="Sugar_P_trans_dom"/>
</dbReference>
<evidence type="ECO:0000256" key="2">
    <source>
        <dbReference type="ARBA" id="ARBA00022692"/>
    </source>
</evidence>
<evidence type="ECO:0000256" key="6">
    <source>
        <dbReference type="SAM" id="SignalP"/>
    </source>
</evidence>
<feature type="transmembrane region" description="Helical" evidence="5">
    <location>
        <begin position="286"/>
        <end position="305"/>
    </location>
</feature>
<evidence type="ECO:0000256" key="3">
    <source>
        <dbReference type="ARBA" id="ARBA00022989"/>
    </source>
</evidence>
<dbReference type="EMBL" id="JADAQX010000374">
    <property type="protein sequence ID" value="KAF8820483.1"/>
    <property type="molecule type" value="Genomic_DNA"/>
</dbReference>
<feature type="domain" description="Sugar phosphate transporter" evidence="7">
    <location>
        <begin position="173"/>
        <end position="464"/>
    </location>
</feature>
<organism evidence="8 9">
    <name type="scientific">Cardiosporidium cionae</name>
    <dbReference type="NCBI Taxonomy" id="476202"/>
    <lineage>
        <taxon>Eukaryota</taxon>
        <taxon>Sar</taxon>
        <taxon>Alveolata</taxon>
        <taxon>Apicomplexa</taxon>
        <taxon>Aconoidasida</taxon>
        <taxon>Nephromycida</taxon>
        <taxon>Cardiosporidium</taxon>
    </lineage>
</organism>
<keyword evidence="9" id="KW-1185">Reference proteome</keyword>
<keyword evidence="2 5" id="KW-0812">Transmembrane</keyword>
<feature type="transmembrane region" description="Helical" evidence="5">
    <location>
        <begin position="193"/>
        <end position="218"/>
    </location>
</feature>
<dbReference type="InterPro" id="IPR050186">
    <property type="entry name" value="TPT_transporter"/>
</dbReference>
<name>A0ABQ7J910_9APIC</name>
<sequence>MGSITQLVLLVLSLHQATAAFVGDYPWLSSPLKYGLLHCEDKSCLASTKKNIFRLSNTLNYLDTSHYKKLQSWRYATSPSYAFIGNSPRHTLGPRFIPVQTSFQYTNLDDKFHGKPYVVSAKPLAAASNFALTYTPPQAESPPTLAQLAAQSAAAQRSRSSSVFDPLITLGSLVLWYYFNVLYNIENKKALNLFPLPFTVATLQMYVGLPIFLIPWILGWRKRPQLYKKGFQAYWPFISQAFWHSMVHVASVVALGAGAISFVHIVKAAEPAFTAVLSASILKARLPILTYLCLFPIIFGVGLASLKELSFTWKALGGAMLSNIGSAMRGIEAKVTMSDKSKIGKNITAANIYAIMTIFATLLLSPFLLLDATKWVPVLTDGLTRGITPQKILKHIISSGLWYYLYNEIAFVALGRLNPVSHAVANTIKRIFLILTSVVVFGSRFTPMGAAGSSLAILGTMLYSLSKQ</sequence>
<dbReference type="PANTHER" id="PTHR11132">
    <property type="entry name" value="SOLUTE CARRIER FAMILY 35"/>
    <property type="match status" value="1"/>
</dbReference>
<feature type="signal peptide" evidence="6">
    <location>
        <begin position="1"/>
        <end position="19"/>
    </location>
</feature>
<protein>
    <submittedName>
        <fullName evidence="8">Glucose-6-phosphate/phosphate translocator 1</fullName>
    </submittedName>
</protein>
<gene>
    <name evidence="8" type="ORF">IE077_004476</name>
</gene>
<evidence type="ECO:0000256" key="5">
    <source>
        <dbReference type="SAM" id="Phobius"/>
    </source>
</evidence>
<dbReference type="SUPFAM" id="SSF103481">
    <property type="entry name" value="Multidrug resistance efflux transporter EmrE"/>
    <property type="match status" value="1"/>
</dbReference>
<evidence type="ECO:0000259" key="7">
    <source>
        <dbReference type="Pfam" id="PF03151"/>
    </source>
</evidence>
<evidence type="ECO:0000313" key="8">
    <source>
        <dbReference type="EMBL" id="KAF8820483.1"/>
    </source>
</evidence>
<keyword evidence="6" id="KW-0732">Signal</keyword>
<evidence type="ECO:0000256" key="1">
    <source>
        <dbReference type="ARBA" id="ARBA00004141"/>
    </source>
</evidence>
<proteinExistence type="predicted"/>
<keyword evidence="3 5" id="KW-1133">Transmembrane helix</keyword>